<comment type="caution">
    <text evidence="1">The sequence shown here is derived from an EMBL/GenBank/DDBJ whole genome shotgun (WGS) entry which is preliminary data.</text>
</comment>
<reference evidence="1 2" key="1">
    <citation type="journal article" date="2013" name="Curr. Biol.">
        <title>The Genome of the Foraminiferan Reticulomyxa filosa.</title>
        <authorList>
            <person name="Glockner G."/>
            <person name="Hulsmann N."/>
            <person name="Schleicher M."/>
            <person name="Noegel A.A."/>
            <person name="Eichinger L."/>
            <person name="Gallinger C."/>
            <person name="Pawlowski J."/>
            <person name="Sierra R."/>
            <person name="Euteneuer U."/>
            <person name="Pillet L."/>
            <person name="Moustafa A."/>
            <person name="Platzer M."/>
            <person name="Groth M."/>
            <person name="Szafranski K."/>
            <person name="Schliwa M."/>
        </authorList>
    </citation>
    <scope>NUCLEOTIDE SEQUENCE [LARGE SCALE GENOMIC DNA]</scope>
</reference>
<dbReference type="Proteomes" id="UP000023152">
    <property type="component" value="Unassembled WGS sequence"/>
</dbReference>
<accession>X6LYR4</accession>
<protein>
    <submittedName>
        <fullName evidence="1">Uncharacterized protein</fullName>
    </submittedName>
</protein>
<organism evidence="1 2">
    <name type="scientific">Reticulomyxa filosa</name>
    <dbReference type="NCBI Taxonomy" id="46433"/>
    <lineage>
        <taxon>Eukaryota</taxon>
        <taxon>Sar</taxon>
        <taxon>Rhizaria</taxon>
        <taxon>Retaria</taxon>
        <taxon>Foraminifera</taxon>
        <taxon>Monothalamids</taxon>
        <taxon>Reticulomyxidae</taxon>
        <taxon>Reticulomyxa</taxon>
    </lineage>
</organism>
<dbReference type="EMBL" id="ASPP01027083">
    <property type="protein sequence ID" value="ETO06486.1"/>
    <property type="molecule type" value="Genomic_DNA"/>
</dbReference>
<evidence type="ECO:0000313" key="1">
    <source>
        <dbReference type="EMBL" id="ETO06486.1"/>
    </source>
</evidence>
<evidence type="ECO:0000313" key="2">
    <source>
        <dbReference type="Proteomes" id="UP000023152"/>
    </source>
</evidence>
<keyword evidence="2" id="KW-1185">Reference proteome</keyword>
<sequence length="191" mass="22321">MTFLKFIKQHITWIPFIKYGIRPSNKSAKLDTTVFDDTVNANFVPVSNLNLNTTDYTSIVKLNYGWQQIKRPLLLDVSSGLTKTVDQKKNRWYYLKNALPVFGEVLEDYAVINISCFSSTIIPCSTEVFNPNSTGLLHKRKEYQTYIDHSLFTSSQKQRSLFKSLIQTYHELNVTKAKFKELYFFFFLKEI</sequence>
<gene>
    <name evidence="1" type="ORF">RFI_30905</name>
</gene>
<name>X6LYR4_RETFI</name>
<dbReference type="AlphaFoldDB" id="X6LYR4"/>
<proteinExistence type="predicted"/>